<evidence type="ECO:0000256" key="1">
    <source>
        <dbReference type="SAM" id="MobiDB-lite"/>
    </source>
</evidence>
<comment type="caution">
    <text evidence="2">The sequence shown here is derived from an EMBL/GenBank/DDBJ whole genome shotgun (WGS) entry which is preliminary data.</text>
</comment>
<feature type="non-terminal residue" evidence="2">
    <location>
        <position position="50"/>
    </location>
</feature>
<keyword evidence="3" id="KW-1185">Reference proteome</keyword>
<protein>
    <submittedName>
        <fullName evidence="2">Uncharacterized protein</fullName>
    </submittedName>
</protein>
<sequence>MKFARTIRSGTLTPCRKHSSASSGKEKMVDSEGGALVPYNWCPVATLREF</sequence>
<reference evidence="3" key="1">
    <citation type="submission" date="2016-06" db="EMBL/GenBank/DDBJ databases">
        <title>Parallel loss of symbiosis genes in relatives of nitrogen-fixing non-legume Parasponia.</title>
        <authorList>
            <person name="Van Velzen R."/>
            <person name="Holmer R."/>
            <person name="Bu F."/>
            <person name="Rutten L."/>
            <person name="Van Zeijl A."/>
            <person name="Liu W."/>
            <person name="Santuari L."/>
            <person name="Cao Q."/>
            <person name="Sharma T."/>
            <person name="Shen D."/>
            <person name="Roswanjaya Y."/>
            <person name="Wardhani T."/>
            <person name="Kalhor M.S."/>
            <person name="Jansen J."/>
            <person name="Van den Hoogen J."/>
            <person name="Gungor B."/>
            <person name="Hartog M."/>
            <person name="Hontelez J."/>
            <person name="Verver J."/>
            <person name="Yang W.-C."/>
            <person name="Schijlen E."/>
            <person name="Repin R."/>
            <person name="Schilthuizen M."/>
            <person name="Schranz E."/>
            <person name="Heidstra R."/>
            <person name="Miyata K."/>
            <person name="Fedorova E."/>
            <person name="Kohlen W."/>
            <person name="Bisseling T."/>
            <person name="Smit S."/>
            <person name="Geurts R."/>
        </authorList>
    </citation>
    <scope>NUCLEOTIDE SEQUENCE [LARGE SCALE GENOMIC DNA]</scope>
    <source>
        <strain evidence="3">cv. WU1-14</strain>
    </source>
</reference>
<name>A0A2P5BGL7_PARAD</name>
<gene>
    <name evidence="2" type="ORF">PanWU01x14_241030</name>
</gene>
<evidence type="ECO:0000313" key="3">
    <source>
        <dbReference type="Proteomes" id="UP000237105"/>
    </source>
</evidence>
<feature type="region of interest" description="Disordered" evidence="1">
    <location>
        <begin position="1"/>
        <end position="29"/>
    </location>
</feature>
<dbReference type="Proteomes" id="UP000237105">
    <property type="component" value="Unassembled WGS sequence"/>
</dbReference>
<organism evidence="2 3">
    <name type="scientific">Parasponia andersonii</name>
    <name type="common">Sponia andersonii</name>
    <dbReference type="NCBI Taxonomy" id="3476"/>
    <lineage>
        <taxon>Eukaryota</taxon>
        <taxon>Viridiplantae</taxon>
        <taxon>Streptophyta</taxon>
        <taxon>Embryophyta</taxon>
        <taxon>Tracheophyta</taxon>
        <taxon>Spermatophyta</taxon>
        <taxon>Magnoliopsida</taxon>
        <taxon>eudicotyledons</taxon>
        <taxon>Gunneridae</taxon>
        <taxon>Pentapetalae</taxon>
        <taxon>rosids</taxon>
        <taxon>fabids</taxon>
        <taxon>Rosales</taxon>
        <taxon>Cannabaceae</taxon>
        <taxon>Parasponia</taxon>
    </lineage>
</organism>
<dbReference type="AlphaFoldDB" id="A0A2P5BGL7"/>
<evidence type="ECO:0000313" key="2">
    <source>
        <dbReference type="EMBL" id="PON47929.1"/>
    </source>
</evidence>
<accession>A0A2P5BGL7</accession>
<proteinExistence type="predicted"/>
<dbReference type="EMBL" id="JXTB01000285">
    <property type="protein sequence ID" value="PON47929.1"/>
    <property type="molecule type" value="Genomic_DNA"/>
</dbReference>